<sequence>GFFYVLLAYQVKSTMDGCRAEQAFSTVLHHSSGLAIGLGLKIVDSVRFWACTGFTFVRLYKIGL</sequence>
<reference evidence="1" key="5">
    <citation type="journal article" date="2021" name="G3 (Bethesda)">
        <title>Aegilops tauschii genome assembly Aet v5.0 features greater sequence contiguity and improved annotation.</title>
        <authorList>
            <person name="Wang L."/>
            <person name="Zhu T."/>
            <person name="Rodriguez J.C."/>
            <person name="Deal K.R."/>
            <person name="Dubcovsky J."/>
            <person name="McGuire P.E."/>
            <person name="Lux T."/>
            <person name="Spannagl M."/>
            <person name="Mayer K.F.X."/>
            <person name="Baldrich P."/>
            <person name="Meyers B.C."/>
            <person name="Huo N."/>
            <person name="Gu Y.Q."/>
            <person name="Zhou H."/>
            <person name="Devos K.M."/>
            <person name="Bennetzen J.L."/>
            <person name="Unver T."/>
            <person name="Budak H."/>
            <person name="Gulick P.J."/>
            <person name="Galiba G."/>
            <person name="Kalapos B."/>
            <person name="Nelson D.R."/>
            <person name="Li P."/>
            <person name="You F.M."/>
            <person name="Luo M.C."/>
            <person name="Dvorak J."/>
        </authorList>
    </citation>
    <scope>NUCLEOTIDE SEQUENCE [LARGE SCALE GENOMIC DNA]</scope>
    <source>
        <strain evidence="1">cv. AL8/78</strain>
    </source>
</reference>
<dbReference type="EnsemblPlants" id="AET2Gv20293500.26">
    <property type="protein sequence ID" value="AET2Gv20293500.26"/>
    <property type="gene ID" value="AET2Gv20293500"/>
</dbReference>
<organism evidence="1 2">
    <name type="scientific">Aegilops tauschii subsp. strangulata</name>
    <name type="common">Goatgrass</name>
    <dbReference type="NCBI Taxonomy" id="200361"/>
    <lineage>
        <taxon>Eukaryota</taxon>
        <taxon>Viridiplantae</taxon>
        <taxon>Streptophyta</taxon>
        <taxon>Embryophyta</taxon>
        <taxon>Tracheophyta</taxon>
        <taxon>Spermatophyta</taxon>
        <taxon>Magnoliopsida</taxon>
        <taxon>Liliopsida</taxon>
        <taxon>Poales</taxon>
        <taxon>Poaceae</taxon>
        <taxon>BOP clade</taxon>
        <taxon>Pooideae</taxon>
        <taxon>Triticodae</taxon>
        <taxon>Triticeae</taxon>
        <taxon>Triticinae</taxon>
        <taxon>Aegilops</taxon>
    </lineage>
</organism>
<dbReference type="Gramene" id="AET2Gv20293500.26">
    <property type="protein sequence ID" value="AET2Gv20293500.26"/>
    <property type="gene ID" value="AET2Gv20293500"/>
</dbReference>
<protein>
    <submittedName>
        <fullName evidence="1">Uncharacterized protein</fullName>
    </submittedName>
</protein>
<evidence type="ECO:0000313" key="1">
    <source>
        <dbReference type="EnsemblPlants" id="AET2Gv20293500.26"/>
    </source>
</evidence>
<name>A0A453AXI6_AEGTS</name>
<evidence type="ECO:0000313" key="2">
    <source>
        <dbReference type="Proteomes" id="UP000015105"/>
    </source>
</evidence>
<dbReference type="AlphaFoldDB" id="A0A453AXI6"/>
<reference evidence="1" key="3">
    <citation type="journal article" date="2017" name="Nature">
        <title>Genome sequence of the progenitor of the wheat D genome Aegilops tauschii.</title>
        <authorList>
            <person name="Luo M.C."/>
            <person name="Gu Y.Q."/>
            <person name="Puiu D."/>
            <person name="Wang H."/>
            <person name="Twardziok S.O."/>
            <person name="Deal K.R."/>
            <person name="Huo N."/>
            <person name="Zhu T."/>
            <person name="Wang L."/>
            <person name="Wang Y."/>
            <person name="McGuire P.E."/>
            <person name="Liu S."/>
            <person name="Long H."/>
            <person name="Ramasamy R.K."/>
            <person name="Rodriguez J.C."/>
            <person name="Van S.L."/>
            <person name="Yuan L."/>
            <person name="Wang Z."/>
            <person name="Xia Z."/>
            <person name="Xiao L."/>
            <person name="Anderson O.D."/>
            <person name="Ouyang S."/>
            <person name="Liang Y."/>
            <person name="Zimin A.V."/>
            <person name="Pertea G."/>
            <person name="Qi P."/>
            <person name="Bennetzen J.L."/>
            <person name="Dai X."/>
            <person name="Dawson M.W."/>
            <person name="Muller H.G."/>
            <person name="Kugler K."/>
            <person name="Rivarola-Duarte L."/>
            <person name="Spannagl M."/>
            <person name="Mayer K.F.X."/>
            <person name="Lu F.H."/>
            <person name="Bevan M.W."/>
            <person name="Leroy P."/>
            <person name="Li P."/>
            <person name="You F.M."/>
            <person name="Sun Q."/>
            <person name="Liu Z."/>
            <person name="Lyons E."/>
            <person name="Wicker T."/>
            <person name="Salzberg S.L."/>
            <person name="Devos K.M."/>
            <person name="Dvorak J."/>
        </authorList>
    </citation>
    <scope>NUCLEOTIDE SEQUENCE [LARGE SCALE GENOMIC DNA]</scope>
    <source>
        <strain evidence="1">cv. AL8/78</strain>
    </source>
</reference>
<accession>A0A453AXI6</accession>
<keyword evidence="2" id="KW-1185">Reference proteome</keyword>
<reference evidence="2" key="1">
    <citation type="journal article" date="2014" name="Science">
        <title>Ancient hybridizations among the ancestral genomes of bread wheat.</title>
        <authorList>
            <consortium name="International Wheat Genome Sequencing Consortium,"/>
            <person name="Marcussen T."/>
            <person name="Sandve S.R."/>
            <person name="Heier L."/>
            <person name="Spannagl M."/>
            <person name="Pfeifer M."/>
            <person name="Jakobsen K.S."/>
            <person name="Wulff B.B."/>
            <person name="Steuernagel B."/>
            <person name="Mayer K.F."/>
            <person name="Olsen O.A."/>
        </authorList>
    </citation>
    <scope>NUCLEOTIDE SEQUENCE [LARGE SCALE GENOMIC DNA]</scope>
    <source>
        <strain evidence="2">cv. AL8/78</strain>
    </source>
</reference>
<proteinExistence type="predicted"/>
<dbReference type="Proteomes" id="UP000015105">
    <property type="component" value="Chromosome 2D"/>
</dbReference>
<reference evidence="2" key="2">
    <citation type="journal article" date="2017" name="Nat. Plants">
        <title>The Aegilops tauschii genome reveals multiple impacts of transposons.</title>
        <authorList>
            <person name="Zhao G."/>
            <person name="Zou C."/>
            <person name="Li K."/>
            <person name="Wang K."/>
            <person name="Li T."/>
            <person name="Gao L."/>
            <person name="Zhang X."/>
            <person name="Wang H."/>
            <person name="Yang Z."/>
            <person name="Liu X."/>
            <person name="Jiang W."/>
            <person name="Mao L."/>
            <person name="Kong X."/>
            <person name="Jiao Y."/>
            <person name="Jia J."/>
        </authorList>
    </citation>
    <scope>NUCLEOTIDE SEQUENCE [LARGE SCALE GENOMIC DNA]</scope>
    <source>
        <strain evidence="2">cv. AL8/78</strain>
    </source>
</reference>
<reference evidence="1" key="4">
    <citation type="submission" date="2019-03" db="UniProtKB">
        <authorList>
            <consortium name="EnsemblPlants"/>
        </authorList>
    </citation>
    <scope>IDENTIFICATION</scope>
</reference>